<reference evidence="1 2" key="1">
    <citation type="submission" date="2020-02" db="EMBL/GenBank/DDBJ databases">
        <title>Out from the shadows clarifying the taxonomy of the family Cryomorphaceae and related taxa by utilizing the GTDB taxonomic framework.</title>
        <authorList>
            <person name="Bowman J.P."/>
        </authorList>
    </citation>
    <scope>NUCLEOTIDE SEQUENCE [LARGE SCALE GENOMIC DNA]</scope>
    <source>
        <strain evidence="1 2">QSSC 1-22</strain>
    </source>
</reference>
<gene>
    <name evidence="1" type="ORF">G3O08_04350</name>
</gene>
<organism evidence="1 2">
    <name type="scientific">Cryomorpha ignava</name>
    <dbReference type="NCBI Taxonomy" id="101383"/>
    <lineage>
        <taxon>Bacteria</taxon>
        <taxon>Pseudomonadati</taxon>
        <taxon>Bacteroidota</taxon>
        <taxon>Flavobacteriia</taxon>
        <taxon>Flavobacteriales</taxon>
        <taxon>Cryomorphaceae</taxon>
        <taxon>Cryomorpha</taxon>
    </lineage>
</organism>
<evidence type="ECO:0000313" key="1">
    <source>
        <dbReference type="EMBL" id="NEN22736.1"/>
    </source>
</evidence>
<comment type="caution">
    <text evidence="1">The sequence shown here is derived from an EMBL/GenBank/DDBJ whole genome shotgun (WGS) entry which is preliminary data.</text>
</comment>
<dbReference type="InterPro" id="IPR029060">
    <property type="entry name" value="PIN-like_dom_sf"/>
</dbReference>
<dbReference type="AlphaFoldDB" id="A0A7K3WM60"/>
<protein>
    <submittedName>
        <fullName evidence="1">PIN domain-containing protein</fullName>
    </submittedName>
</protein>
<dbReference type="EMBL" id="JAAGVY010000005">
    <property type="protein sequence ID" value="NEN22736.1"/>
    <property type="molecule type" value="Genomic_DNA"/>
</dbReference>
<dbReference type="Gene3D" id="3.40.50.1010">
    <property type="entry name" value="5'-nuclease"/>
    <property type="match status" value="1"/>
</dbReference>
<proteinExistence type="predicted"/>
<dbReference type="RefSeq" id="WP_163283463.1">
    <property type="nucleotide sequence ID" value="NZ_JAAGVY010000005.1"/>
</dbReference>
<name>A0A7K3WM60_9FLAO</name>
<dbReference type="Proteomes" id="UP000486602">
    <property type="component" value="Unassembled WGS sequence"/>
</dbReference>
<evidence type="ECO:0000313" key="2">
    <source>
        <dbReference type="Proteomes" id="UP000486602"/>
    </source>
</evidence>
<accession>A0A7K3WM60</accession>
<keyword evidence="2" id="KW-1185">Reference proteome</keyword>
<sequence length="138" mass="15978">MRSILIDAGPLIALFDKTDAWHDKSIAFLKDLKRPLITTWPVVTEVSYMLSFNLKAQMNFLEWINRGGLEIIDIESGYVFRIIELTKKYNDVPMDLADATLIVAAEMTGIREIASIDGDFYVYRDIRNHYIRNIFLET</sequence>
<dbReference type="SUPFAM" id="SSF88723">
    <property type="entry name" value="PIN domain-like"/>
    <property type="match status" value="1"/>
</dbReference>